<feature type="coiled-coil region" evidence="1">
    <location>
        <begin position="23"/>
        <end position="57"/>
    </location>
</feature>
<dbReference type="AlphaFoldDB" id="A0A645FDB1"/>
<keyword evidence="1" id="KW-0175">Coiled coil</keyword>
<dbReference type="EMBL" id="VSSQ01058735">
    <property type="protein sequence ID" value="MPN12395.1"/>
    <property type="molecule type" value="Genomic_DNA"/>
</dbReference>
<sequence length="114" mass="12164">MAPIVAPPAAEAPAPAYSETASHLASEMLAEGLERELAQLRDEVEVMRGELAALREDMQQELAHLRATQTVAPIYGDAMQMAAAGYDASMIAERCGIARAEAELVVALARSRVE</sequence>
<reference evidence="2" key="1">
    <citation type="submission" date="2019-08" db="EMBL/GenBank/DDBJ databases">
        <authorList>
            <person name="Kucharzyk K."/>
            <person name="Murdoch R.W."/>
            <person name="Higgins S."/>
            <person name="Loffler F."/>
        </authorList>
    </citation>
    <scope>NUCLEOTIDE SEQUENCE</scope>
</reference>
<organism evidence="2">
    <name type="scientific">bioreactor metagenome</name>
    <dbReference type="NCBI Taxonomy" id="1076179"/>
    <lineage>
        <taxon>unclassified sequences</taxon>
        <taxon>metagenomes</taxon>
        <taxon>ecological metagenomes</taxon>
    </lineage>
</organism>
<dbReference type="Gene3D" id="1.20.58.130">
    <property type="match status" value="1"/>
</dbReference>
<dbReference type="Pfam" id="PF10975">
    <property type="entry name" value="DUF2802"/>
    <property type="match status" value="1"/>
</dbReference>
<evidence type="ECO:0000256" key="1">
    <source>
        <dbReference type="SAM" id="Coils"/>
    </source>
</evidence>
<name>A0A645FDB1_9ZZZZ</name>
<comment type="caution">
    <text evidence="2">The sequence shown here is derived from an EMBL/GenBank/DDBJ whole genome shotgun (WGS) entry which is preliminary data.</text>
</comment>
<gene>
    <name evidence="2" type="ORF">SDC9_159713</name>
</gene>
<accession>A0A645FDB1</accession>
<dbReference type="InterPro" id="IPR021244">
    <property type="entry name" value="DUF2802"/>
</dbReference>
<evidence type="ECO:0008006" key="3">
    <source>
        <dbReference type="Google" id="ProtNLM"/>
    </source>
</evidence>
<evidence type="ECO:0000313" key="2">
    <source>
        <dbReference type="EMBL" id="MPN12395.1"/>
    </source>
</evidence>
<protein>
    <recommendedName>
        <fullName evidence="3">DUF2802 domain-containing protein</fullName>
    </recommendedName>
</protein>
<proteinExistence type="predicted"/>